<gene>
    <name evidence="2" type="ORF">METZ01_LOCUS396740</name>
</gene>
<evidence type="ECO:0000256" key="1">
    <source>
        <dbReference type="SAM" id="MobiDB-lite"/>
    </source>
</evidence>
<sequence length="81" mass="8953">MTDYEAPPMSERRAGVKPEDASGIQDGLGPYAGMWSWIPPGWIPPGYSCHYCDSRGFKNEDTQMVCSNCGTMMPSLTPYVE</sequence>
<feature type="region of interest" description="Disordered" evidence="1">
    <location>
        <begin position="1"/>
        <end position="22"/>
    </location>
</feature>
<protein>
    <submittedName>
        <fullName evidence="2">Uncharacterized protein</fullName>
    </submittedName>
</protein>
<feature type="compositionally biased region" description="Basic and acidic residues" evidence="1">
    <location>
        <begin position="10"/>
        <end position="20"/>
    </location>
</feature>
<evidence type="ECO:0000313" key="2">
    <source>
        <dbReference type="EMBL" id="SVD43886.1"/>
    </source>
</evidence>
<proteinExistence type="predicted"/>
<accession>A0A382VBH0</accession>
<reference evidence="2" key="1">
    <citation type="submission" date="2018-05" db="EMBL/GenBank/DDBJ databases">
        <authorList>
            <person name="Lanie J.A."/>
            <person name="Ng W.-L."/>
            <person name="Kazmierczak K.M."/>
            <person name="Andrzejewski T.M."/>
            <person name="Davidsen T.M."/>
            <person name="Wayne K.J."/>
            <person name="Tettelin H."/>
            <person name="Glass J.I."/>
            <person name="Rusch D."/>
            <person name="Podicherti R."/>
            <person name="Tsui H.-C.T."/>
            <person name="Winkler M.E."/>
        </authorList>
    </citation>
    <scope>NUCLEOTIDE SEQUENCE</scope>
</reference>
<dbReference type="AlphaFoldDB" id="A0A382VBH0"/>
<organism evidence="2">
    <name type="scientific">marine metagenome</name>
    <dbReference type="NCBI Taxonomy" id="408172"/>
    <lineage>
        <taxon>unclassified sequences</taxon>
        <taxon>metagenomes</taxon>
        <taxon>ecological metagenomes</taxon>
    </lineage>
</organism>
<feature type="non-terminal residue" evidence="2">
    <location>
        <position position="81"/>
    </location>
</feature>
<dbReference type="EMBL" id="UINC01150699">
    <property type="protein sequence ID" value="SVD43886.1"/>
    <property type="molecule type" value="Genomic_DNA"/>
</dbReference>
<name>A0A382VBH0_9ZZZZ</name>